<dbReference type="Proteomes" id="UP000677228">
    <property type="component" value="Unassembled WGS sequence"/>
</dbReference>
<dbReference type="EMBL" id="CAJOBC010007696">
    <property type="protein sequence ID" value="CAF3940291.1"/>
    <property type="molecule type" value="Genomic_DNA"/>
</dbReference>
<dbReference type="InterPro" id="IPR038765">
    <property type="entry name" value="Papain-like_cys_pep_sf"/>
</dbReference>
<keyword evidence="6" id="KW-1185">Reference proteome</keyword>
<dbReference type="EMBL" id="CAJNOK010005407">
    <property type="protein sequence ID" value="CAF0971304.1"/>
    <property type="molecule type" value="Genomic_DNA"/>
</dbReference>
<evidence type="ECO:0000259" key="1">
    <source>
        <dbReference type="SMART" id="SM00460"/>
    </source>
</evidence>
<sequence>MSNKKIIPIKKFPVLIDDDEITGVPIDSDAFNDRFYQSRQQAINNEFYRTTIDKWKPTSVNELKSLMIKFCFNKYLLDQAWIIFYWISQNIDYDIVSYFSDRLPNQDIESVFKTRKGVCSGFATMFKTLADCIQLSCHEISGNTKGFGYSVNNQVKKFDHSDHAWNTIEINHHLYLIDSTWGSGHIDNKRQYKKELNLFYFCIRPEQIIYSHLPENSKDQLLLKPLTMKQFLILPKVYSYFFDFNLKIISPKNTCQAEMKSNEFCSEILIKAPDNIHLSCKIKKIIHMEQKIINGDFIQYDNKNKLWQCLFAPNGVGNYELTVYAKQSIDTGYYHGAVEFNLNVDVQQQNFTFPTQYALFMQKMCQLFEPLNGIIKRASKITIHCFIPSAQSVMVIVNEEFLDEEGYDKVTGIFKRQINTPKRGGTVGIYAKFDSKNREKWISGYWRSLSTDYPGRDLKTELRSTVVYQYYVGASALKYQLQASYSPLAVY</sequence>
<evidence type="ECO:0000313" key="5">
    <source>
        <dbReference type="EMBL" id="CAF3940291.1"/>
    </source>
</evidence>
<dbReference type="Proteomes" id="UP000663829">
    <property type="component" value="Unassembled WGS sequence"/>
</dbReference>
<dbReference type="Proteomes" id="UP000682733">
    <property type="component" value="Unassembled WGS sequence"/>
</dbReference>
<dbReference type="SUPFAM" id="SSF54001">
    <property type="entry name" value="Cysteine proteinases"/>
    <property type="match status" value="1"/>
</dbReference>
<dbReference type="Proteomes" id="UP000681722">
    <property type="component" value="Unassembled WGS sequence"/>
</dbReference>
<dbReference type="InterPro" id="IPR052557">
    <property type="entry name" value="CAP/Cytokinesis_protein"/>
</dbReference>
<dbReference type="InterPro" id="IPR002931">
    <property type="entry name" value="Transglutaminase-like"/>
</dbReference>
<proteinExistence type="predicted"/>
<evidence type="ECO:0000313" key="6">
    <source>
        <dbReference type="Proteomes" id="UP000663829"/>
    </source>
</evidence>
<dbReference type="EMBL" id="CAJNOQ010007696">
    <property type="protein sequence ID" value="CAF1176251.1"/>
    <property type="molecule type" value="Genomic_DNA"/>
</dbReference>
<reference evidence="3" key="1">
    <citation type="submission" date="2021-02" db="EMBL/GenBank/DDBJ databases">
        <authorList>
            <person name="Nowell W R."/>
        </authorList>
    </citation>
    <scope>NUCLEOTIDE SEQUENCE</scope>
</reference>
<dbReference type="EMBL" id="CAJOBA010005414">
    <property type="protein sequence ID" value="CAF3742694.1"/>
    <property type="molecule type" value="Genomic_DNA"/>
</dbReference>
<dbReference type="Pfam" id="PF23265">
    <property type="entry name" value="Ig-like_KY"/>
    <property type="match status" value="1"/>
</dbReference>
<dbReference type="OrthoDB" id="6129702at2759"/>
<dbReference type="GO" id="GO:0005737">
    <property type="term" value="C:cytoplasm"/>
    <property type="evidence" value="ECO:0007669"/>
    <property type="project" value="TreeGrafter"/>
</dbReference>
<evidence type="ECO:0000313" key="4">
    <source>
        <dbReference type="EMBL" id="CAF3742694.1"/>
    </source>
</evidence>
<dbReference type="InterPro" id="IPR056564">
    <property type="entry name" value="Ig-like_KY"/>
</dbReference>
<organism evidence="3 6">
    <name type="scientific">Didymodactylos carnosus</name>
    <dbReference type="NCBI Taxonomy" id="1234261"/>
    <lineage>
        <taxon>Eukaryota</taxon>
        <taxon>Metazoa</taxon>
        <taxon>Spiralia</taxon>
        <taxon>Gnathifera</taxon>
        <taxon>Rotifera</taxon>
        <taxon>Eurotatoria</taxon>
        <taxon>Bdelloidea</taxon>
        <taxon>Philodinida</taxon>
        <taxon>Philodinidae</taxon>
        <taxon>Didymodactylos</taxon>
    </lineage>
</organism>
<gene>
    <name evidence="3" type="ORF">GPM918_LOCUS22456</name>
    <name evidence="2" type="ORF">OVA965_LOCUS13115</name>
    <name evidence="5" type="ORF">SRO942_LOCUS22454</name>
    <name evidence="4" type="ORF">TMI583_LOCUS13119</name>
</gene>
<evidence type="ECO:0000313" key="3">
    <source>
        <dbReference type="EMBL" id="CAF1176251.1"/>
    </source>
</evidence>
<accession>A0A814UPN3</accession>
<dbReference type="Pfam" id="PF01841">
    <property type="entry name" value="Transglut_core"/>
    <property type="match status" value="1"/>
</dbReference>
<protein>
    <recommendedName>
        <fullName evidence="1">Transglutaminase-like domain-containing protein</fullName>
    </recommendedName>
</protein>
<name>A0A814UPN3_9BILA</name>
<dbReference type="PANTHER" id="PTHR46333:SF2">
    <property type="entry name" value="CYTOKINESIS PROTEIN 3"/>
    <property type="match status" value="1"/>
</dbReference>
<dbReference type="Gene3D" id="3.10.620.30">
    <property type="match status" value="1"/>
</dbReference>
<feature type="domain" description="Transglutaminase-like" evidence="1">
    <location>
        <begin position="111"/>
        <end position="181"/>
    </location>
</feature>
<dbReference type="SMART" id="SM00460">
    <property type="entry name" value="TGc"/>
    <property type="match status" value="1"/>
</dbReference>
<dbReference type="PANTHER" id="PTHR46333">
    <property type="entry name" value="CYTOKINESIS PROTEIN 3"/>
    <property type="match status" value="1"/>
</dbReference>
<evidence type="ECO:0000313" key="2">
    <source>
        <dbReference type="EMBL" id="CAF0971304.1"/>
    </source>
</evidence>
<comment type="caution">
    <text evidence="3">The sequence shown here is derived from an EMBL/GenBank/DDBJ whole genome shotgun (WGS) entry which is preliminary data.</text>
</comment>
<dbReference type="AlphaFoldDB" id="A0A814UPN3"/>